<dbReference type="EMBL" id="SPHZ02000004">
    <property type="protein sequence ID" value="KAF0922425.1"/>
    <property type="molecule type" value="Genomic_DNA"/>
</dbReference>
<evidence type="ECO:0000313" key="2">
    <source>
        <dbReference type="EMBL" id="KAF0922425.1"/>
    </source>
</evidence>
<gene>
    <name evidence="2" type="ORF">E2562_034668</name>
</gene>
<keyword evidence="3" id="KW-1185">Reference proteome</keyword>
<evidence type="ECO:0000256" key="1">
    <source>
        <dbReference type="SAM" id="MobiDB-lite"/>
    </source>
</evidence>
<comment type="caution">
    <text evidence="2">The sequence shown here is derived from an EMBL/GenBank/DDBJ whole genome shotgun (WGS) entry which is preliminary data.</text>
</comment>
<proteinExistence type="predicted"/>
<feature type="region of interest" description="Disordered" evidence="1">
    <location>
        <begin position="1"/>
        <end position="37"/>
    </location>
</feature>
<dbReference type="Proteomes" id="UP000479710">
    <property type="component" value="Unassembled WGS sequence"/>
</dbReference>
<dbReference type="AlphaFoldDB" id="A0A6G1EBD7"/>
<sequence>MAVGACRGTARELGERSSGEPFEGTGSESGRGRHGDVGAMCREMRQAWERGARTGSRAAHGGCRAAEAGTAWEQAMRAGAGASRPGE</sequence>
<feature type="compositionally biased region" description="Basic and acidic residues" evidence="1">
    <location>
        <begin position="9"/>
        <end position="18"/>
    </location>
</feature>
<evidence type="ECO:0000313" key="3">
    <source>
        <dbReference type="Proteomes" id="UP000479710"/>
    </source>
</evidence>
<protein>
    <submittedName>
        <fullName evidence="2">Uncharacterized protein</fullName>
    </submittedName>
</protein>
<accession>A0A6G1EBD7</accession>
<organism evidence="2 3">
    <name type="scientific">Oryza meyeriana var. granulata</name>
    <dbReference type="NCBI Taxonomy" id="110450"/>
    <lineage>
        <taxon>Eukaryota</taxon>
        <taxon>Viridiplantae</taxon>
        <taxon>Streptophyta</taxon>
        <taxon>Embryophyta</taxon>
        <taxon>Tracheophyta</taxon>
        <taxon>Spermatophyta</taxon>
        <taxon>Magnoliopsida</taxon>
        <taxon>Liliopsida</taxon>
        <taxon>Poales</taxon>
        <taxon>Poaceae</taxon>
        <taxon>BOP clade</taxon>
        <taxon>Oryzoideae</taxon>
        <taxon>Oryzeae</taxon>
        <taxon>Oryzinae</taxon>
        <taxon>Oryza</taxon>
        <taxon>Oryza meyeriana</taxon>
    </lineage>
</organism>
<name>A0A6G1EBD7_9ORYZ</name>
<reference evidence="2 3" key="1">
    <citation type="submission" date="2019-11" db="EMBL/GenBank/DDBJ databases">
        <title>Whole genome sequence of Oryza granulata.</title>
        <authorList>
            <person name="Li W."/>
        </authorList>
    </citation>
    <scope>NUCLEOTIDE SEQUENCE [LARGE SCALE GENOMIC DNA]</scope>
    <source>
        <strain evidence="3">cv. Menghai</strain>
        <tissue evidence="2">Leaf</tissue>
    </source>
</reference>